<dbReference type="PANTHER" id="PTHR46978">
    <property type="entry name" value="ZINC KNUCKLE (CCHC-TYPE) FAMILY PROTEIN"/>
    <property type="match status" value="1"/>
</dbReference>
<evidence type="ECO:0000313" key="4">
    <source>
        <dbReference type="Proteomes" id="UP000036987"/>
    </source>
</evidence>
<evidence type="ECO:0000313" key="3">
    <source>
        <dbReference type="EMBL" id="KMZ75818.1"/>
    </source>
</evidence>
<dbReference type="STRING" id="29655.A0A0K9Q3F9"/>
<dbReference type="SMART" id="SM00343">
    <property type="entry name" value="ZnF_C2HC"/>
    <property type="match status" value="5"/>
</dbReference>
<dbReference type="SUPFAM" id="SSF57756">
    <property type="entry name" value="Retrovirus zinc finger-like domains"/>
    <property type="match status" value="3"/>
</dbReference>
<comment type="caution">
    <text evidence="3">The sequence shown here is derived from an EMBL/GenBank/DDBJ whole genome shotgun (WGS) entry which is preliminary data.</text>
</comment>
<dbReference type="PANTHER" id="PTHR46978:SF1">
    <property type="entry name" value="ZINC KNUCKLE (CCHC-TYPE) FAMILY PROTEIN"/>
    <property type="match status" value="1"/>
</dbReference>
<keyword evidence="1" id="KW-0863">Zinc-finger</keyword>
<feature type="domain" description="CCHC-type" evidence="2">
    <location>
        <begin position="123"/>
        <end position="138"/>
    </location>
</feature>
<dbReference type="EMBL" id="LFYR01000113">
    <property type="protein sequence ID" value="KMZ75818.1"/>
    <property type="molecule type" value="Genomic_DNA"/>
</dbReference>
<sequence>MPVRCSRDGKRKDKCYARLRRKRKKMRSRDVERISDRVNVNQKVTCDDVVEIRRGEIKKKRKSKKRAVTDIKNNKEDEDLLKFIMDDDQKEDYFVAADSVDPELLDVETPDNSVFHKLIGHNCFICKRSGHLTKDCSNKKTPNSKVCLRCGGIGHDMSNCANAYDSEDLKMIQCYVCQGFGHLCCMALEIKTSSKTACYNCGKIGHSGDECVKSHRQAMLSVDSPSSCYKCGQEGHFARFCTYNKEYVKSHHQTILSVDSLSSCYKCGKEGHFARFCTNNNKIDQRLGESTPIPKKIKKRHSSELSKSAPLCKFAGFAKKKTQRYGKRIFIMSTLPKMKKKHGWIVDFPDDLPYDRYNPIRCSSRKIRKPLHPKR</sequence>
<gene>
    <name evidence="3" type="ORF">ZOSMA_10G00860</name>
</gene>
<dbReference type="Gene3D" id="4.10.60.10">
    <property type="entry name" value="Zinc finger, CCHC-type"/>
    <property type="match status" value="4"/>
</dbReference>
<accession>A0A0K9Q3F9</accession>
<dbReference type="GO" id="GO:0003676">
    <property type="term" value="F:nucleic acid binding"/>
    <property type="evidence" value="ECO:0007669"/>
    <property type="project" value="InterPro"/>
</dbReference>
<keyword evidence="1" id="KW-0479">Metal-binding</keyword>
<evidence type="ECO:0000259" key="2">
    <source>
        <dbReference type="PROSITE" id="PS50158"/>
    </source>
</evidence>
<reference evidence="4" key="1">
    <citation type="journal article" date="2016" name="Nature">
        <title>The genome of the seagrass Zostera marina reveals angiosperm adaptation to the sea.</title>
        <authorList>
            <person name="Olsen J.L."/>
            <person name="Rouze P."/>
            <person name="Verhelst B."/>
            <person name="Lin Y.-C."/>
            <person name="Bayer T."/>
            <person name="Collen J."/>
            <person name="Dattolo E."/>
            <person name="De Paoli E."/>
            <person name="Dittami S."/>
            <person name="Maumus F."/>
            <person name="Michel G."/>
            <person name="Kersting A."/>
            <person name="Lauritano C."/>
            <person name="Lohaus R."/>
            <person name="Toepel M."/>
            <person name="Tonon T."/>
            <person name="Vanneste K."/>
            <person name="Amirebrahimi M."/>
            <person name="Brakel J."/>
            <person name="Bostroem C."/>
            <person name="Chovatia M."/>
            <person name="Grimwood J."/>
            <person name="Jenkins J.W."/>
            <person name="Jueterbock A."/>
            <person name="Mraz A."/>
            <person name="Stam W.T."/>
            <person name="Tice H."/>
            <person name="Bornberg-Bauer E."/>
            <person name="Green P.J."/>
            <person name="Pearson G.A."/>
            <person name="Procaccini G."/>
            <person name="Duarte C.M."/>
            <person name="Schmutz J."/>
            <person name="Reusch T.B.H."/>
            <person name="Van de Peer Y."/>
        </authorList>
    </citation>
    <scope>NUCLEOTIDE SEQUENCE [LARGE SCALE GENOMIC DNA]</scope>
    <source>
        <strain evidence="4">cv. Finnish</strain>
    </source>
</reference>
<feature type="domain" description="CCHC-type" evidence="2">
    <location>
        <begin position="228"/>
        <end position="241"/>
    </location>
</feature>
<protein>
    <recommendedName>
        <fullName evidence="2">CCHC-type domain-containing protein</fullName>
    </recommendedName>
</protein>
<dbReference type="GO" id="GO:0008270">
    <property type="term" value="F:zinc ion binding"/>
    <property type="evidence" value="ECO:0007669"/>
    <property type="project" value="UniProtKB-KW"/>
</dbReference>
<proteinExistence type="predicted"/>
<feature type="domain" description="CCHC-type" evidence="2">
    <location>
        <begin position="264"/>
        <end position="279"/>
    </location>
</feature>
<keyword evidence="1" id="KW-0862">Zinc</keyword>
<dbReference type="InterPro" id="IPR001878">
    <property type="entry name" value="Znf_CCHC"/>
</dbReference>
<evidence type="ECO:0000256" key="1">
    <source>
        <dbReference type="PROSITE-ProRule" id="PRU00047"/>
    </source>
</evidence>
<organism evidence="3 4">
    <name type="scientific">Zostera marina</name>
    <name type="common">Eelgrass</name>
    <dbReference type="NCBI Taxonomy" id="29655"/>
    <lineage>
        <taxon>Eukaryota</taxon>
        <taxon>Viridiplantae</taxon>
        <taxon>Streptophyta</taxon>
        <taxon>Embryophyta</taxon>
        <taxon>Tracheophyta</taxon>
        <taxon>Spermatophyta</taxon>
        <taxon>Magnoliopsida</taxon>
        <taxon>Liliopsida</taxon>
        <taxon>Zosteraceae</taxon>
        <taxon>Zostera</taxon>
    </lineage>
</organism>
<dbReference type="PROSITE" id="PS50158">
    <property type="entry name" value="ZF_CCHC"/>
    <property type="match status" value="4"/>
</dbReference>
<dbReference type="OrthoDB" id="427960at2759"/>
<keyword evidence="4" id="KW-1185">Reference proteome</keyword>
<feature type="domain" description="CCHC-type" evidence="2">
    <location>
        <begin position="198"/>
        <end position="211"/>
    </location>
</feature>
<name>A0A0K9Q3F9_ZOSMR</name>
<dbReference type="AlphaFoldDB" id="A0A0K9Q3F9"/>
<dbReference type="Pfam" id="PF00098">
    <property type="entry name" value="zf-CCHC"/>
    <property type="match status" value="3"/>
</dbReference>
<dbReference type="Proteomes" id="UP000036987">
    <property type="component" value="Unassembled WGS sequence"/>
</dbReference>
<dbReference type="InterPro" id="IPR036875">
    <property type="entry name" value="Znf_CCHC_sf"/>
</dbReference>